<dbReference type="OrthoDB" id="9986316at2"/>
<gene>
    <name evidence="1" type="ORF">H924_11040</name>
</gene>
<dbReference type="HOGENOM" id="CLU_1394262_0_0_11"/>
<evidence type="ECO:0000313" key="1">
    <source>
        <dbReference type="EMBL" id="AGG67636.1"/>
    </source>
</evidence>
<proteinExistence type="predicted"/>
<organism evidence="1 2">
    <name type="scientific">Corynebacterium callunae DSM 20147</name>
    <dbReference type="NCBI Taxonomy" id="1121353"/>
    <lineage>
        <taxon>Bacteria</taxon>
        <taxon>Bacillati</taxon>
        <taxon>Actinomycetota</taxon>
        <taxon>Actinomycetes</taxon>
        <taxon>Mycobacteriales</taxon>
        <taxon>Corynebacteriaceae</taxon>
        <taxon>Corynebacterium</taxon>
    </lineage>
</organism>
<protein>
    <submittedName>
        <fullName evidence="1">Uncharacterized protein</fullName>
    </submittedName>
</protein>
<dbReference type="Proteomes" id="UP000011760">
    <property type="component" value="Chromosome"/>
</dbReference>
<keyword evidence="2" id="KW-1185">Reference proteome</keyword>
<name>M1TTT8_9CORY</name>
<dbReference type="STRING" id="1121353.H924_11040"/>
<dbReference type="AlphaFoldDB" id="M1TTT8"/>
<accession>M1TTT8</accession>
<dbReference type="RefSeq" id="WP_015652062.1">
    <property type="nucleotide sequence ID" value="NC_020506.1"/>
</dbReference>
<sequence length="195" mass="21634">MSIYPPNAATEFTTTERHDGTLSDYLQSAIGKALKEFIGDDRLAYMAMADDLVPATLKAFTALDFNHYERDEATHTPQDSLVFLNHEVVGLLEAADEEIHGVSTETALNTDELPEHLQNGIAMIHTAQNLIRLEVGVHGLAGRAKYSNGTPVREHYQKPGTEPQDDGTTALVIHDYVTTLYPDGFRRHPAFRTED</sequence>
<dbReference type="KEGG" id="ccn:H924_11040"/>
<evidence type="ECO:0000313" key="2">
    <source>
        <dbReference type="Proteomes" id="UP000011760"/>
    </source>
</evidence>
<dbReference type="PATRIC" id="fig|1121353.3.peg.2257"/>
<reference evidence="1 2" key="1">
    <citation type="submission" date="2013-02" db="EMBL/GenBank/DDBJ databases">
        <title>The complete genome sequence of Corynebacterium callunae DSM 20147.</title>
        <authorList>
            <person name="Ruckert C."/>
            <person name="Albersmeier A."/>
            <person name="Kalinowski J."/>
        </authorList>
    </citation>
    <scope>NUCLEOTIDE SEQUENCE [LARGE SCALE GENOMIC DNA]</scope>
    <source>
        <strain evidence="1 2">DSM 20147</strain>
    </source>
</reference>
<dbReference type="EMBL" id="CP004354">
    <property type="protein sequence ID" value="AGG67636.1"/>
    <property type="molecule type" value="Genomic_DNA"/>
</dbReference>